<proteinExistence type="predicted"/>
<keyword evidence="2" id="KW-1185">Reference proteome</keyword>
<gene>
    <name evidence="1" type="ORF">HNP98_002326</name>
</gene>
<evidence type="ECO:0000313" key="1">
    <source>
        <dbReference type="EMBL" id="NRT19497.1"/>
    </source>
</evidence>
<evidence type="ECO:0000313" key="2">
    <source>
        <dbReference type="Proteomes" id="UP000779507"/>
    </source>
</evidence>
<organism evidence="1 2">
    <name type="scientific">Hymenobacter caeli</name>
    <dbReference type="NCBI Taxonomy" id="2735894"/>
    <lineage>
        <taxon>Bacteria</taxon>
        <taxon>Pseudomonadati</taxon>
        <taxon>Bacteroidota</taxon>
        <taxon>Cytophagia</taxon>
        <taxon>Cytophagales</taxon>
        <taxon>Hymenobacteraceae</taxon>
        <taxon>Hymenobacter</taxon>
    </lineage>
</organism>
<dbReference type="EMBL" id="JABSNP010000009">
    <property type="protein sequence ID" value="NRT19497.1"/>
    <property type="molecule type" value="Genomic_DNA"/>
</dbReference>
<sequence length="39" mass="4276">MKPAHKWLLRAALTALAVLLTTDRRRPSAPAPKAKKPAE</sequence>
<comment type="caution">
    <text evidence="1">The sequence shown here is derived from an EMBL/GenBank/DDBJ whole genome shotgun (WGS) entry which is preliminary data.</text>
</comment>
<accession>A0ABX2FQP5</accession>
<name>A0ABX2FQP5_9BACT</name>
<dbReference type="Proteomes" id="UP000779507">
    <property type="component" value="Unassembled WGS sequence"/>
</dbReference>
<protein>
    <submittedName>
        <fullName evidence="1">Uncharacterized protein</fullName>
    </submittedName>
</protein>
<reference evidence="1 2" key="1">
    <citation type="submission" date="2020-05" db="EMBL/GenBank/DDBJ databases">
        <title>Genomic Encyclopedia of Type Strains, Phase IV (KMG-V): Genome sequencing to study the core and pangenomes of soil and plant-associated prokaryotes.</title>
        <authorList>
            <person name="Whitman W."/>
        </authorList>
    </citation>
    <scope>NUCLEOTIDE SEQUENCE [LARGE SCALE GENOMIC DNA]</scope>
    <source>
        <strain evidence="1 2">9A</strain>
    </source>
</reference>